<evidence type="ECO:0000256" key="1">
    <source>
        <dbReference type="ARBA" id="ARBA00004191"/>
    </source>
</evidence>
<dbReference type="FunFam" id="3.40.50.720:FF:000084">
    <property type="entry name" value="Short-chain dehydrogenase reductase"/>
    <property type="match status" value="1"/>
</dbReference>
<dbReference type="Proteomes" id="UP000069443">
    <property type="component" value="Unassembled WGS sequence"/>
</dbReference>
<keyword evidence="3" id="KW-0134">Cell wall</keyword>
<evidence type="ECO:0000256" key="4">
    <source>
        <dbReference type="ARBA" id="ARBA00023002"/>
    </source>
</evidence>
<dbReference type="AlphaFoldDB" id="A0A117IBG5"/>
<dbReference type="SUPFAM" id="SSF51735">
    <property type="entry name" value="NAD(P)-binding Rossmann-fold domains"/>
    <property type="match status" value="1"/>
</dbReference>
<dbReference type="CDD" id="cd05233">
    <property type="entry name" value="SDR_c"/>
    <property type="match status" value="1"/>
</dbReference>
<comment type="caution">
    <text evidence="8">The sequence shown here is derived from an EMBL/GenBank/DDBJ whole genome shotgun (WGS) entry which is preliminary data.</text>
</comment>
<dbReference type="InterPro" id="IPR020904">
    <property type="entry name" value="Sc_DH/Rdtase_CS"/>
</dbReference>
<keyword evidence="9" id="KW-1185">Reference proteome</keyword>
<accession>A0A117IBG5</accession>
<dbReference type="PROSITE" id="PS00061">
    <property type="entry name" value="ADH_SHORT"/>
    <property type="match status" value="1"/>
</dbReference>
<evidence type="ECO:0000256" key="6">
    <source>
        <dbReference type="ARBA" id="ARBA00047400"/>
    </source>
</evidence>
<name>A0A117IBG5_MYCCR</name>
<evidence type="ECO:0000256" key="3">
    <source>
        <dbReference type="ARBA" id="ARBA00022512"/>
    </source>
</evidence>
<dbReference type="STRING" id="228230.RMCC_4860"/>
<evidence type="ECO:0000256" key="5">
    <source>
        <dbReference type="ARBA" id="ARBA00040781"/>
    </source>
</evidence>
<gene>
    <name evidence="8" type="ORF">RMCC_4860</name>
</gene>
<dbReference type="PANTHER" id="PTHR42879:SF2">
    <property type="entry name" value="3-OXOACYL-[ACYL-CARRIER-PROTEIN] REDUCTASE FABG"/>
    <property type="match status" value="1"/>
</dbReference>
<evidence type="ECO:0000313" key="9">
    <source>
        <dbReference type="Proteomes" id="UP000069443"/>
    </source>
</evidence>
<dbReference type="PANTHER" id="PTHR42879">
    <property type="entry name" value="3-OXOACYL-(ACYL-CARRIER-PROTEIN) REDUCTASE"/>
    <property type="match status" value="1"/>
</dbReference>
<reference evidence="9" key="1">
    <citation type="journal article" date="2016" name="Genome Announc.">
        <title>Draft Genome Sequences of Five Rapidly Growing Mycobacterium Species, M. thermoresistibile, M. fortuitum subsp. acetamidolyticum, M. canariasense, M. brisbanense, and M. novocastrense.</title>
        <authorList>
            <person name="Katahira K."/>
            <person name="Ogura Y."/>
            <person name="Gotoh Y."/>
            <person name="Hayashi T."/>
        </authorList>
    </citation>
    <scope>NUCLEOTIDE SEQUENCE [LARGE SCALE GENOMIC DNA]</scope>
    <source>
        <strain evidence="9">JCM15298</strain>
    </source>
</reference>
<evidence type="ECO:0000313" key="8">
    <source>
        <dbReference type="EMBL" id="GAS97895.1"/>
    </source>
</evidence>
<comment type="catalytic activity">
    <reaction evidence="6">
        <text>a (3R)-hydroxyacyl-[ACP] + NADP(+) = a 3-oxoacyl-[ACP] + NADPH + H(+)</text>
        <dbReference type="Rhea" id="RHEA:17397"/>
        <dbReference type="Rhea" id="RHEA-COMP:9916"/>
        <dbReference type="Rhea" id="RHEA-COMP:9945"/>
        <dbReference type="ChEBI" id="CHEBI:15378"/>
        <dbReference type="ChEBI" id="CHEBI:57783"/>
        <dbReference type="ChEBI" id="CHEBI:58349"/>
        <dbReference type="ChEBI" id="CHEBI:78776"/>
        <dbReference type="ChEBI" id="CHEBI:78827"/>
        <dbReference type="EC" id="1.1.1.100"/>
    </reaction>
    <physiologicalReaction direction="right-to-left" evidence="6">
        <dbReference type="Rhea" id="RHEA:17399"/>
    </physiologicalReaction>
</comment>
<organism evidence="8 9">
    <name type="scientific">Mycolicibacterium canariasense</name>
    <name type="common">Mycobacterium canariasense</name>
    <dbReference type="NCBI Taxonomy" id="228230"/>
    <lineage>
        <taxon>Bacteria</taxon>
        <taxon>Bacillati</taxon>
        <taxon>Actinomycetota</taxon>
        <taxon>Actinomycetes</taxon>
        <taxon>Mycobacteriales</taxon>
        <taxon>Mycobacteriaceae</taxon>
        <taxon>Mycolicibacterium</taxon>
    </lineage>
</organism>
<comment type="subcellular location">
    <subcellularLocation>
        <location evidence="1">Secreted</location>
        <location evidence="1">Cell wall</location>
    </subcellularLocation>
</comment>
<dbReference type="InterPro" id="IPR057326">
    <property type="entry name" value="KR_dom"/>
</dbReference>
<reference evidence="9" key="2">
    <citation type="submission" date="2016-02" db="EMBL/GenBank/DDBJ databases">
        <title>Draft genome sequence of five rapidly growing Mycobacterium species.</title>
        <authorList>
            <person name="Katahira K."/>
            <person name="Gotou Y."/>
            <person name="Iida K."/>
            <person name="Ogura Y."/>
            <person name="Hayashi T."/>
        </authorList>
    </citation>
    <scope>NUCLEOTIDE SEQUENCE [LARGE SCALE GENOMIC DNA]</scope>
    <source>
        <strain evidence="9">JCM15298</strain>
    </source>
</reference>
<keyword evidence="3" id="KW-0964">Secreted</keyword>
<dbReference type="EMBL" id="BCSY01000076">
    <property type="protein sequence ID" value="GAS97895.1"/>
    <property type="molecule type" value="Genomic_DNA"/>
</dbReference>
<protein>
    <recommendedName>
        <fullName evidence="5">3-oxoacyl-[acyl-carrier-protein] reductase MabA</fullName>
    </recommendedName>
</protein>
<evidence type="ECO:0000259" key="7">
    <source>
        <dbReference type="SMART" id="SM00822"/>
    </source>
</evidence>
<dbReference type="InterPro" id="IPR002347">
    <property type="entry name" value="SDR_fam"/>
</dbReference>
<dbReference type="GO" id="GO:0004316">
    <property type="term" value="F:3-oxoacyl-[acyl-carrier-protein] reductase (NADPH) activity"/>
    <property type="evidence" value="ECO:0007669"/>
    <property type="project" value="UniProtKB-EC"/>
</dbReference>
<feature type="domain" description="Ketoreductase" evidence="7">
    <location>
        <begin position="4"/>
        <end position="200"/>
    </location>
</feature>
<dbReference type="InterPro" id="IPR036291">
    <property type="entry name" value="NAD(P)-bd_dom_sf"/>
</dbReference>
<dbReference type="GO" id="GO:0032787">
    <property type="term" value="P:monocarboxylic acid metabolic process"/>
    <property type="evidence" value="ECO:0007669"/>
    <property type="project" value="UniProtKB-ARBA"/>
</dbReference>
<comment type="similarity">
    <text evidence="2">Belongs to the short-chain dehydrogenases/reductases (SDR) family.</text>
</comment>
<dbReference type="Gene3D" id="3.40.50.720">
    <property type="entry name" value="NAD(P)-binding Rossmann-like Domain"/>
    <property type="match status" value="1"/>
</dbReference>
<dbReference type="Pfam" id="PF13561">
    <property type="entry name" value="adh_short_C2"/>
    <property type="match status" value="1"/>
</dbReference>
<dbReference type="PRINTS" id="PR00080">
    <property type="entry name" value="SDRFAMILY"/>
</dbReference>
<dbReference type="InterPro" id="IPR050259">
    <property type="entry name" value="SDR"/>
</dbReference>
<proteinExistence type="inferred from homology"/>
<dbReference type="SMART" id="SM00822">
    <property type="entry name" value="PKS_KR"/>
    <property type="match status" value="1"/>
</dbReference>
<dbReference type="PRINTS" id="PR00081">
    <property type="entry name" value="GDHRDH"/>
</dbReference>
<keyword evidence="4" id="KW-0560">Oxidoreductase</keyword>
<evidence type="ECO:0000256" key="2">
    <source>
        <dbReference type="ARBA" id="ARBA00006484"/>
    </source>
</evidence>
<sequence length="246" mass="24288">MTGSTALVTGSTSGIGSAIARTLADRGAAVLVCGRDAPRGAEVVADIRRDGGRADFVKADLAGGAEAAMELARRAQELAGGTIDILINNAAVGSVALTAQFPADEFHTVMATNLAAPYYLVAALAPGMAATGKGAVVNVSSIAGHVALPGMSVYGATKAALEFLTKSWAAEFGPSGVRVNTVVVGPTRTPGSAALGEGLDILAAQAPTGRVADPREIAAAVAFLVSDSASFVQGAALAVDGGRTAV</sequence>